<proteinExistence type="predicted"/>
<reference evidence="3" key="1">
    <citation type="submission" date="2024-01" db="EMBL/GenBank/DDBJ databases">
        <title>Synechococcus elongatus PCC 11802, a close yet different native of Synechococcus elongatus PCC 11801.</title>
        <authorList>
            <person name="Jaiswal D."/>
            <person name="Sengupta A."/>
            <person name="Sengupta S."/>
            <person name="Pakrasi H.B."/>
            <person name="Wangikar P."/>
        </authorList>
    </citation>
    <scope>NUCLEOTIDE SEQUENCE</scope>
    <source>
        <strain evidence="3">PCC 11802</strain>
    </source>
</reference>
<dbReference type="SUPFAM" id="SSF52540">
    <property type="entry name" value="P-loop containing nucleoside triphosphate hydrolases"/>
    <property type="match status" value="1"/>
</dbReference>
<dbReference type="PANTHER" id="PTHR30121">
    <property type="entry name" value="UNCHARACTERIZED PROTEIN YJGR-RELATED"/>
    <property type="match status" value="1"/>
</dbReference>
<dbReference type="SMART" id="SM00382">
    <property type="entry name" value="AAA"/>
    <property type="match status" value="1"/>
</dbReference>
<accession>A0AAT9JSZ9</accession>
<dbReference type="GO" id="GO:0003677">
    <property type="term" value="F:DNA binding"/>
    <property type="evidence" value="ECO:0007669"/>
    <property type="project" value="UniProtKB-KW"/>
</dbReference>
<evidence type="ECO:0000313" key="3">
    <source>
        <dbReference type="EMBL" id="QFZ91230.2"/>
    </source>
</evidence>
<dbReference type="InterPro" id="IPR051162">
    <property type="entry name" value="T4SS_component"/>
</dbReference>
<name>A0AAT9JSZ9_SYNEL</name>
<dbReference type="InterPro" id="IPR003593">
    <property type="entry name" value="AAA+_ATPase"/>
</dbReference>
<organism evidence="3">
    <name type="scientific">Synechococcus elongatus PCC 11802</name>
    <dbReference type="NCBI Taxonomy" id="2283154"/>
    <lineage>
        <taxon>Bacteria</taxon>
        <taxon>Bacillati</taxon>
        <taxon>Cyanobacteriota</taxon>
        <taxon>Cyanophyceae</taxon>
        <taxon>Synechococcales</taxon>
        <taxon>Synechococcaceae</taxon>
        <taxon>Synechococcus</taxon>
    </lineage>
</organism>
<evidence type="ECO:0000259" key="2">
    <source>
        <dbReference type="SMART" id="SM00382"/>
    </source>
</evidence>
<dbReference type="InterPro" id="IPR027417">
    <property type="entry name" value="P-loop_NTPase"/>
</dbReference>
<gene>
    <name evidence="3" type="ORF">EKO22_01470</name>
</gene>
<protein>
    <submittedName>
        <fullName evidence="3">Type IV secretion system DNA-binding domain-containing protein</fullName>
    </submittedName>
</protein>
<feature type="domain" description="AAA+ ATPase" evidence="2">
    <location>
        <begin position="52"/>
        <end position="323"/>
    </location>
</feature>
<sequence>MADRLPPALIPLPERRSPAEIADSAPEEAGDSPSGLHVWLGGHCHWHPEALTNAHAVILGASGSGKTQTLKAIALSLHQQQSDLRVRILDFHGDQSLPQETVIPLHQCSPWGIAPLTVHPDPEGGGPGLQAIAVAASLRRLLKLGPNQEGLLLNLFDQCYRHRGITTAEETWGFEPPTFADLERFLAMQAEAGVSEAKRLQLKLAALFRYGIFSRPQSEADQPLLRLDLCKLPPEIAALAAESFVAQELSNHRLNGEADQVKTVLFIDEAKELRSSTVLDRVLMDGRKYGLAIVLASQSEQHLSAEVLRNSATKVVLPVDQTEVRTVARRFRLSEDRLAKLQPLEALCRFGVQLRHVQIHPYWQRQGAES</sequence>
<keyword evidence="3" id="KW-0238">DNA-binding</keyword>
<evidence type="ECO:0000256" key="1">
    <source>
        <dbReference type="SAM" id="MobiDB-lite"/>
    </source>
</evidence>
<dbReference type="Gene3D" id="3.40.50.300">
    <property type="entry name" value="P-loop containing nucleotide triphosphate hydrolases"/>
    <property type="match status" value="2"/>
</dbReference>
<dbReference type="AlphaFoldDB" id="A0AAT9JSZ9"/>
<dbReference type="RefSeq" id="WP_208677500.1">
    <property type="nucleotide sequence ID" value="NZ_CP034671.2"/>
</dbReference>
<dbReference type="PANTHER" id="PTHR30121:SF6">
    <property type="entry name" value="SLR6007 PROTEIN"/>
    <property type="match status" value="1"/>
</dbReference>
<dbReference type="EMBL" id="CP034671">
    <property type="protein sequence ID" value="QFZ91230.2"/>
    <property type="molecule type" value="Genomic_DNA"/>
</dbReference>
<feature type="region of interest" description="Disordered" evidence="1">
    <location>
        <begin position="1"/>
        <end position="34"/>
    </location>
</feature>